<organism evidence="1 2">
    <name type="scientific">Botrytis galanthina</name>
    <dbReference type="NCBI Taxonomy" id="278940"/>
    <lineage>
        <taxon>Eukaryota</taxon>
        <taxon>Fungi</taxon>
        <taxon>Dikarya</taxon>
        <taxon>Ascomycota</taxon>
        <taxon>Pezizomycotina</taxon>
        <taxon>Leotiomycetes</taxon>
        <taxon>Helotiales</taxon>
        <taxon>Sclerotiniaceae</taxon>
        <taxon>Botrytis</taxon>
    </lineage>
</organism>
<protein>
    <submittedName>
        <fullName evidence="1">Uncharacterized protein</fullName>
    </submittedName>
</protein>
<sequence>MWEAWTFLIQLKSLDVYSLAGDWRDIVEFPAPGFESFDEDDFGPSAIVPPAVFPEAISIRIGGLMPYSYFRAYVSRPSIVTSLEMENLQGLLQPKDSCLLLFNFVARAGTDDHFWPNHTKYEETEDEDGIPVMRHGGPMRGHLQPLVGKFVQLKHLKISTAGCEVSRDLRWSEEREEKRYSEMANFIKSVAPTLVTFAFEQGVGLEPLELWQVRSHNNTSTFNQWRRPIDEYFLEFMLPALLEGTWSKLKKFSIQGVGGNVRYETARFLREVNFAPEAPEFLESVMHKLRSVMSDSVEFTFESETQRVFHMASLNVYMTRYIVSEQ</sequence>
<dbReference type="EMBL" id="PQXL01000089">
    <property type="protein sequence ID" value="THV52106.1"/>
    <property type="molecule type" value="Genomic_DNA"/>
</dbReference>
<comment type="caution">
    <text evidence="1">The sequence shown here is derived from an EMBL/GenBank/DDBJ whole genome shotgun (WGS) entry which is preliminary data.</text>
</comment>
<accession>A0A4V6T712</accession>
<dbReference type="OrthoDB" id="4252443at2759"/>
<evidence type="ECO:0000313" key="2">
    <source>
        <dbReference type="Proteomes" id="UP000308671"/>
    </source>
</evidence>
<dbReference type="AlphaFoldDB" id="A0A4V6T712"/>
<reference evidence="1 2" key="1">
    <citation type="submission" date="2017-12" db="EMBL/GenBank/DDBJ databases">
        <title>Comparative genomics of Botrytis spp.</title>
        <authorList>
            <person name="Valero-Jimenez C.A."/>
            <person name="Tapia P."/>
            <person name="Veloso J."/>
            <person name="Silva-Moreno E."/>
            <person name="Staats M."/>
            <person name="Valdes J.H."/>
            <person name="Van Kan J.A.L."/>
        </authorList>
    </citation>
    <scope>NUCLEOTIDE SEQUENCE [LARGE SCALE GENOMIC DNA]</scope>
    <source>
        <strain evidence="1 2">MUCL435</strain>
    </source>
</reference>
<name>A0A4V6T712_9HELO</name>
<evidence type="ECO:0000313" key="1">
    <source>
        <dbReference type="EMBL" id="THV52106.1"/>
    </source>
</evidence>
<gene>
    <name evidence="1" type="ORF">BGAL_0089g00340</name>
</gene>
<proteinExistence type="predicted"/>
<keyword evidence="2" id="KW-1185">Reference proteome</keyword>
<dbReference type="Proteomes" id="UP000308671">
    <property type="component" value="Unassembled WGS sequence"/>
</dbReference>